<dbReference type="SUPFAM" id="SSF56935">
    <property type="entry name" value="Porins"/>
    <property type="match status" value="1"/>
</dbReference>
<keyword evidence="5" id="KW-0732">Signal</keyword>
<sequence length="266" mass="29371">INQADLSGTDWALIPLDRVKRIEILWGGRGSVLYGDNASGGVINIITKEGDQFQTGANVSGGSYDTFKGNAYVSGSQGNLSYAVSGSYLTSDGYRDNSDTEAKDLGANLGYFFNDRFKLTLSGGYHKDDTGMPGALTESELESGISRKDTTSPDDFSDIEDYYVKVKPEIFFLEDSLFQMDLSFRKRESLFFFSFTGGTFEGDTKIDTVAVSPQIILKEKIFGYANRLTVGFDFTNAEEDIFNISIFQGVPTIGRFTLKKENYGYT</sequence>
<keyword evidence="7" id="KW-0406">Ion transport</keyword>
<comment type="caution">
    <text evidence="10">The sequence shown here is derived from an EMBL/GenBank/DDBJ whole genome shotgun (WGS) entry which is preliminary data.</text>
</comment>
<evidence type="ECO:0000256" key="4">
    <source>
        <dbReference type="ARBA" id="ARBA00022692"/>
    </source>
</evidence>
<feature type="non-terminal residue" evidence="10">
    <location>
        <position position="1"/>
    </location>
</feature>
<keyword evidence="6" id="KW-0408">Iron</keyword>
<dbReference type="InterPro" id="IPR037066">
    <property type="entry name" value="Plug_dom_sf"/>
</dbReference>
<evidence type="ECO:0000256" key="9">
    <source>
        <dbReference type="ARBA" id="ARBA00023237"/>
    </source>
</evidence>
<dbReference type="GO" id="GO:0015344">
    <property type="term" value="F:siderophore uptake transmembrane transporter activity"/>
    <property type="evidence" value="ECO:0007669"/>
    <property type="project" value="TreeGrafter"/>
</dbReference>
<dbReference type="AlphaFoldDB" id="A0A0F9AW45"/>
<dbReference type="InterPro" id="IPR039426">
    <property type="entry name" value="TonB-dep_rcpt-like"/>
</dbReference>
<comment type="subcellular location">
    <subcellularLocation>
        <location evidence="1">Cell outer membrane</location>
        <topology evidence="1">Multi-pass membrane protein</topology>
    </subcellularLocation>
</comment>
<keyword evidence="8" id="KW-0472">Membrane</keyword>
<evidence type="ECO:0000256" key="3">
    <source>
        <dbReference type="ARBA" id="ARBA00022496"/>
    </source>
</evidence>
<keyword evidence="2" id="KW-0813">Transport</keyword>
<evidence type="ECO:0000256" key="2">
    <source>
        <dbReference type="ARBA" id="ARBA00022448"/>
    </source>
</evidence>
<dbReference type="PROSITE" id="PS52016">
    <property type="entry name" value="TONB_DEPENDENT_REC_3"/>
    <property type="match status" value="1"/>
</dbReference>
<name>A0A0F9AW45_9ZZZZ</name>
<accession>A0A0F9AW45</accession>
<evidence type="ECO:0000256" key="6">
    <source>
        <dbReference type="ARBA" id="ARBA00023004"/>
    </source>
</evidence>
<gene>
    <name evidence="10" type="ORF">LCGC14_2523500</name>
</gene>
<keyword evidence="4" id="KW-0812">Transmembrane</keyword>
<dbReference type="InterPro" id="IPR036942">
    <property type="entry name" value="Beta-barrel_TonB_sf"/>
</dbReference>
<dbReference type="Gene3D" id="2.170.130.10">
    <property type="entry name" value="TonB-dependent receptor, plug domain"/>
    <property type="match status" value="1"/>
</dbReference>
<evidence type="ECO:0008006" key="11">
    <source>
        <dbReference type="Google" id="ProtNLM"/>
    </source>
</evidence>
<evidence type="ECO:0000313" key="10">
    <source>
        <dbReference type="EMBL" id="KKL13665.1"/>
    </source>
</evidence>
<dbReference type="PANTHER" id="PTHR32552">
    <property type="entry name" value="FERRICHROME IRON RECEPTOR-RELATED"/>
    <property type="match status" value="1"/>
</dbReference>
<keyword evidence="3" id="KW-0410">Iron transport</keyword>
<dbReference type="Gene3D" id="2.40.170.20">
    <property type="entry name" value="TonB-dependent receptor, beta-barrel domain"/>
    <property type="match status" value="1"/>
</dbReference>
<proteinExistence type="predicted"/>
<evidence type="ECO:0000256" key="8">
    <source>
        <dbReference type="ARBA" id="ARBA00023136"/>
    </source>
</evidence>
<dbReference type="PANTHER" id="PTHR32552:SF68">
    <property type="entry name" value="FERRICHROME OUTER MEMBRANE TRANSPORTER_PHAGE RECEPTOR"/>
    <property type="match status" value="1"/>
</dbReference>
<dbReference type="GO" id="GO:0009279">
    <property type="term" value="C:cell outer membrane"/>
    <property type="evidence" value="ECO:0007669"/>
    <property type="project" value="UniProtKB-SubCell"/>
</dbReference>
<dbReference type="EMBL" id="LAZR01040767">
    <property type="protein sequence ID" value="KKL13665.1"/>
    <property type="molecule type" value="Genomic_DNA"/>
</dbReference>
<organism evidence="10">
    <name type="scientific">marine sediment metagenome</name>
    <dbReference type="NCBI Taxonomy" id="412755"/>
    <lineage>
        <taxon>unclassified sequences</taxon>
        <taxon>metagenomes</taxon>
        <taxon>ecological metagenomes</taxon>
    </lineage>
</organism>
<evidence type="ECO:0000256" key="1">
    <source>
        <dbReference type="ARBA" id="ARBA00004571"/>
    </source>
</evidence>
<protein>
    <recommendedName>
        <fullName evidence="11">TonB-dependent receptor plug domain-containing protein</fullName>
    </recommendedName>
</protein>
<reference evidence="10" key="1">
    <citation type="journal article" date="2015" name="Nature">
        <title>Complex archaea that bridge the gap between prokaryotes and eukaryotes.</title>
        <authorList>
            <person name="Spang A."/>
            <person name="Saw J.H."/>
            <person name="Jorgensen S.L."/>
            <person name="Zaremba-Niedzwiedzka K."/>
            <person name="Martijn J."/>
            <person name="Lind A.E."/>
            <person name="van Eijk R."/>
            <person name="Schleper C."/>
            <person name="Guy L."/>
            <person name="Ettema T.J."/>
        </authorList>
    </citation>
    <scope>NUCLEOTIDE SEQUENCE</scope>
</reference>
<evidence type="ECO:0000256" key="7">
    <source>
        <dbReference type="ARBA" id="ARBA00023065"/>
    </source>
</evidence>
<evidence type="ECO:0000256" key="5">
    <source>
        <dbReference type="ARBA" id="ARBA00022729"/>
    </source>
</evidence>
<keyword evidence="9" id="KW-0998">Cell outer membrane</keyword>